<comment type="caution">
    <text evidence="1">The sequence shown here is derived from an EMBL/GenBank/DDBJ whole genome shotgun (WGS) entry which is preliminary data.</text>
</comment>
<dbReference type="Proteomes" id="UP000821853">
    <property type="component" value="Unassembled WGS sequence"/>
</dbReference>
<dbReference type="EMBL" id="JABSTR010000009">
    <property type="protein sequence ID" value="KAH9378786.1"/>
    <property type="molecule type" value="Genomic_DNA"/>
</dbReference>
<gene>
    <name evidence="1" type="ORF">HPB48_009550</name>
</gene>
<sequence>MWRLEAIVMQGTSENLGFKDPAAHQFEYGTRKASDRYEMPLLIREPGFDVSDENYRLAEQRLFMQFKRFRDQPDLLRQYDKTIRAYFDEGNAERGTCDKEDGKPNTYYMPHHGVVRRDDVTTSFELLSTRRPMFSGIHFFTECYLKARS</sequence>
<name>A0A9J6GTJ5_HAELO</name>
<dbReference type="VEuPathDB" id="VectorBase:HLOH_044345"/>
<organism evidence="1 2">
    <name type="scientific">Haemaphysalis longicornis</name>
    <name type="common">Bush tick</name>
    <dbReference type="NCBI Taxonomy" id="44386"/>
    <lineage>
        <taxon>Eukaryota</taxon>
        <taxon>Metazoa</taxon>
        <taxon>Ecdysozoa</taxon>
        <taxon>Arthropoda</taxon>
        <taxon>Chelicerata</taxon>
        <taxon>Arachnida</taxon>
        <taxon>Acari</taxon>
        <taxon>Parasitiformes</taxon>
        <taxon>Ixodida</taxon>
        <taxon>Ixodoidea</taxon>
        <taxon>Ixodidae</taxon>
        <taxon>Haemaphysalinae</taxon>
        <taxon>Haemaphysalis</taxon>
    </lineage>
</organism>
<proteinExistence type="predicted"/>
<protein>
    <submittedName>
        <fullName evidence="1">Uncharacterized protein</fullName>
    </submittedName>
</protein>
<dbReference type="OrthoDB" id="6435240at2759"/>
<reference evidence="1 2" key="1">
    <citation type="journal article" date="2020" name="Cell">
        <title>Large-Scale Comparative Analyses of Tick Genomes Elucidate Their Genetic Diversity and Vector Capacities.</title>
        <authorList>
            <consortium name="Tick Genome and Microbiome Consortium (TIGMIC)"/>
            <person name="Jia N."/>
            <person name="Wang J."/>
            <person name="Shi W."/>
            <person name="Du L."/>
            <person name="Sun Y."/>
            <person name="Zhan W."/>
            <person name="Jiang J.F."/>
            <person name="Wang Q."/>
            <person name="Zhang B."/>
            <person name="Ji P."/>
            <person name="Bell-Sakyi L."/>
            <person name="Cui X.M."/>
            <person name="Yuan T.T."/>
            <person name="Jiang B.G."/>
            <person name="Yang W.F."/>
            <person name="Lam T.T."/>
            <person name="Chang Q.C."/>
            <person name="Ding S.J."/>
            <person name="Wang X.J."/>
            <person name="Zhu J.G."/>
            <person name="Ruan X.D."/>
            <person name="Zhao L."/>
            <person name="Wei J.T."/>
            <person name="Ye R.Z."/>
            <person name="Que T.C."/>
            <person name="Du C.H."/>
            <person name="Zhou Y.H."/>
            <person name="Cheng J.X."/>
            <person name="Dai P.F."/>
            <person name="Guo W.B."/>
            <person name="Han X.H."/>
            <person name="Huang E.J."/>
            <person name="Li L.F."/>
            <person name="Wei W."/>
            <person name="Gao Y.C."/>
            <person name="Liu J.Z."/>
            <person name="Shao H.Z."/>
            <person name="Wang X."/>
            <person name="Wang C.C."/>
            <person name="Yang T.C."/>
            <person name="Huo Q.B."/>
            <person name="Li W."/>
            <person name="Chen H.Y."/>
            <person name="Chen S.E."/>
            <person name="Zhou L.G."/>
            <person name="Ni X.B."/>
            <person name="Tian J.H."/>
            <person name="Sheng Y."/>
            <person name="Liu T."/>
            <person name="Pan Y.S."/>
            <person name="Xia L.Y."/>
            <person name="Li J."/>
            <person name="Zhao F."/>
            <person name="Cao W.C."/>
        </authorList>
    </citation>
    <scope>NUCLEOTIDE SEQUENCE [LARGE SCALE GENOMIC DNA]</scope>
    <source>
        <strain evidence="1">HaeL-2018</strain>
    </source>
</reference>
<evidence type="ECO:0000313" key="2">
    <source>
        <dbReference type="Proteomes" id="UP000821853"/>
    </source>
</evidence>
<accession>A0A9J6GTJ5</accession>
<dbReference type="AlphaFoldDB" id="A0A9J6GTJ5"/>
<evidence type="ECO:0000313" key="1">
    <source>
        <dbReference type="EMBL" id="KAH9378786.1"/>
    </source>
</evidence>
<keyword evidence="2" id="KW-1185">Reference proteome</keyword>